<evidence type="ECO:0000313" key="1">
    <source>
        <dbReference type="EMBL" id="CAK9076499.1"/>
    </source>
</evidence>
<keyword evidence="2" id="KW-1185">Reference proteome</keyword>
<evidence type="ECO:0008006" key="3">
    <source>
        <dbReference type="Google" id="ProtNLM"/>
    </source>
</evidence>
<protein>
    <recommendedName>
        <fullName evidence="3">Thioredoxin domain-containing protein</fullName>
    </recommendedName>
</protein>
<dbReference type="Proteomes" id="UP001642484">
    <property type="component" value="Unassembled WGS sequence"/>
</dbReference>
<name>A0ABP0PKX2_9DINO</name>
<sequence length="441" mass="50344">MSRLVWIAMVSSCVAKPRELFEIGPEDKATGLEPFYEGNMAPWQTSELSSSLGGAVCVGYVKEGSANHKLLQKLGAVTESDAALFELQVPMVAAKGWREEETLEIVRRNYAAKLWDLIQQPPLDSEPLVFPGTGKWKEKDVRQWLLEKAFPTINYRVSGYQGKKQPFPFDKYFGSANSGGVGLVMVKVKDLDDFGPQFRAIRYLRRHAEKLSGQIRFAILEKSESTLEMRKALKVGLDESIEAELVLFSNLQGLGRKVDNHYHGNDKKYRLLNLTERAVNEFFEGYYAGSLPTYWASLDEGKSKREAGQLKSWDFESSVFRAEKGLGVLVAFMNAPEDGCQMCKEGRAVWDAVMHELKLNRKLRKHFQLYWLDQSRDEHPEKLVPGRLAQPMVMYYPPGNEQKRKKRKMLLHKMSGSFYKDSIIEMLEDMMEDQEEQGGDL</sequence>
<organism evidence="1 2">
    <name type="scientific">Durusdinium trenchii</name>
    <dbReference type="NCBI Taxonomy" id="1381693"/>
    <lineage>
        <taxon>Eukaryota</taxon>
        <taxon>Sar</taxon>
        <taxon>Alveolata</taxon>
        <taxon>Dinophyceae</taxon>
        <taxon>Suessiales</taxon>
        <taxon>Symbiodiniaceae</taxon>
        <taxon>Durusdinium</taxon>
    </lineage>
</organism>
<proteinExistence type="predicted"/>
<evidence type="ECO:0000313" key="2">
    <source>
        <dbReference type="Proteomes" id="UP001642484"/>
    </source>
</evidence>
<comment type="caution">
    <text evidence="1">The sequence shown here is derived from an EMBL/GenBank/DDBJ whole genome shotgun (WGS) entry which is preliminary data.</text>
</comment>
<dbReference type="EMBL" id="CAXAMN010023295">
    <property type="protein sequence ID" value="CAK9076499.1"/>
    <property type="molecule type" value="Genomic_DNA"/>
</dbReference>
<gene>
    <name evidence="1" type="ORF">CCMP2556_LOCUS37693</name>
</gene>
<reference evidence="1 2" key="1">
    <citation type="submission" date="2024-02" db="EMBL/GenBank/DDBJ databases">
        <authorList>
            <person name="Chen Y."/>
            <person name="Shah S."/>
            <person name="Dougan E. K."/>
            <person name="Thang M."/>
            <person name="Chan C."/>
        </authorList>
    </citation>
    <scope>NUCLEOTIDE SEQUENCE [LARGE SCALE GENOMIC DNA]</scope>
</reference>
<accession>A0ABP0PKX2</accession>